<evidence type="ECO:0000313" key="3">
    <source>
        <dbReference type="EMBL" id="CAL4774464.1"/>
    </source>
</evidence>
<dbReference type="EMBL" id="CAMXCT020001136">
    <property type="protein sequence ID" value="CAL1140527.1"/>
    <property type="molecule type" value="Genomic_DNA"/>
</dbReference>
<dbReference type="EMBL" id="CAMXCT010001136">
    <property type="protein sequence ID" value="CAI3987152.1"/>
    <property type="molecule type" value="Genomic_DNA"/>
</dbReference>
<evidence type="ECO:0000256" key="1">
    <source>
        <dbReference type="SAM" id="MobiDB-lite"/>
    </source>
</evidence>
<feature type="compositionally biased region" description="Basic and acidic residues" evidence="1">
    <location>
        <begin position="473"/>
        <end position="490"/>
    </location>
</feature>
<proteinExistence type="predicted"/>
<protein>
    <submittedName>
        <fullName evidence="2">Uncharacterized protein</fullName>
    </submittedName>
</protein>
<evidence type="ECO:0000313" key="2">
    <source>
        <dbReference type="EMBL" id="CAI3987152.1"/>
    </source>
</evidence>
<gene>
    <name evidence="2" type="ORF">C1SCF055_LOCUS14448</name>
</gene>
<feature type="compositionally biased region" description="Basic residues" evidence="1">
    <location>
        <begin position="444"/>
        <end position="455"/>
    </location>
</feature>
<keyword evidence="4" id="KW-1185">Reference proteome</keyword>
<dbReference type="EMBL" id="CAMXCT030001136">
    <property type="protein sequence ID" value="CAL4774464.1"/>
    <property type="molecule type" value="Genomic_DNA"/>
</dbReference>
<reference evidence="3 4" key="2">
    <citation type="submission" date="2024-05" db="EMBL/GenBank/DDBJ databases">
        <authorList>
            <person name="Chen Y."/>
            <person name="Shah S."/>
            <person name="Dougan E. K."/>
            <person name="Thang M."/>
            <person name="Chan C."/>
        </authorList>
    </citation>
    <scope>NUCLEOTIDE SEQUENCE [LARGE SCALE GENOMIC DNA]</scope>
</reference>
<organism evidence="2">
    <name type="scientific">Cladocopium goreaui</name>
    <dbReference type="NCBI Taxonomy" id="2562237"/>
    <lineage>
        <taxon>Eukaryota</taxon>
        <taxon>Sar</taxon>
        <taxon>Alveolata</taxon>
        <taxon>Dinophyceae</taxon>
        <taxon>Suessiales</taxon>
        <taxon>Symbiodiniaceae</taxon>
        <taxon>Cladocopium</taxon>
    </lineage>
</organism>
<name>A0A9P1C7V7_9DINO</name>
<reference evidence="2" key="1">
    <citation type="submission" date="2022-10" db="EMBL/GenBank/DDBJ databases">
        <authorList>
            <person name="Chen Y."/>
            <person name="Dougan E. K."/>
            <person name="Chan C."/>
            <person name="Rhodes N."/>
            <person name="Thang M."/>
        </authorList>
    </citation>
    <scope>NUCLEOTIDE SEQUENCE</scope>
</reference>
<dbReference type="Proteomes" id="UP001152797">
    <property type="component" value="Unassembled WGS sequence"/>
</dbReference>
<comment type="caution">
    <text evidence="2">The sequence shown here is derived from an EMBL/GenBank/DDBJ whole genome shotgun (WGS) entry which is preliminary data.</text>
</comment>
<dbReference type="AlphaFoldDB" id="A0A9P1C7V7"/>
<evidence type="ECO:0000313" key="4">
    <source>
        <dbReference type="Proteomes" id="UP001152797"/>
    </source>
</evidence>
<sequence>MVLSRPAIDQTLDQQGLRQVHPELAGPPAIASLGKSPGPLVLKYTRNRSAIPAKMVQQLVKDMLVHEHPVEAADDVELDTEDPAALDQFQFYVKTNGSAMAYDCRYHCVAEADDRTIACGRLKVEENKTPDLPLRQIFGRQRVSQDLCKLAANSGLLTVETFAMLGDDIAAVKNTLKSLVPDVAAFGADGPAQELALTSLAAVWKTCSTMQDHFANRRAKMEEDPSKVPEIPGEDHAEFRETFVSRHPDVLLPPHREPHRKFVERVQRDYLVHGFVHFYEVGEIRTRNENIAQKSGLTKNAEDLLRVVMIDQPSAASSEAQVMDKLHAFFITLEYLNICEFSVDAGKYLAQLEEWRHENRGLALLLTVDTLIRKKVHRVSSDQRKKFTSFSAALVEVLDNHKQLWNDARSSAELDKYKQATLTPAPVTPRKRPRSVSQEPKSTAKARKNKARRERQKAQLQKAKALTSPSAKEAARKPARDERVPAKVELDPPPGEWAAAASPTNDDPAVAPPDRKAELGSQRFWPDWDSILHDRSFVKDGPFFLELFAGLAGLTEAVYLAGVPVLPPVDIVPSPLVTTPRDLVDYVVWRQILEILALGVVFFLHCGTPCNTFTSARKEDGGPPPLRSESQPLGRDDLSADNANLVFLGNLFLERSVEACFLVFSLGGDFLIENPLLSLLWLTPQLALLVRRTRAFHLDCDQCAFGTPWKKPTKFVCSSELLDALAVRCPGGHVHKKLKGKVWDPQQQRMVFKTKQAQVYPLALCATIAQQIVQIFAHRFSHFAKSFQLCVPGADRKRALHSAKEWAGHRQAETASKALAAGYQLKRGAAKPLFELELEPGEAVQFALQLVHPFSRPAPLPAALEEAISFGGDCSTGSARV</sequence>
<accession>A0A9P1C7V7</accession>
<dbReference type="OrthoDB" id="419294at2759"/>
<feature type="region of interest" description="Disordered" evidence="1">
    <location>
        <begin position="615"/>
        <end position="635"/>
    </location>
</feature>
<feature type="region of interest" description="Disordered" evidence="1">
    <location>
        <begin position="416"/>
        <end position="515"/>
    </location>
</feature>